<protein>
    <submittedName>
        <fullName evidence="2">Uncharacterized protein</fullName>
    </submittedName>
</protein>
<keyword evidence="3" id="KW-1185">Reference proteome</keyword>
<evidence type="ECO:0000313" key="2">
    <source>
        <dbReference type="EMBL" id="KPV72136.1"/>
    </source>
</evidence>
<dbReference type="RefSeq" id="XP_018268185.1">
    <property type="nucleotide sequence ID" value="XM_018418111.1"/>
</dbReference>
<dbReference type="Proteomes" id="UP000053890">
    <property type="component" value="Unassembled WGS sequence"/>
</dbReference>
<dbReference type="EMBL" id="KQ474088">
    <property type="protein sequence ID" value="KPV72136.1"/>
    <property type="molecule type" value="Genomic_DNA"/>
</dbReference>
<sequence length="394" mass="44196">MDQQTASIEHAAAPAPPRALDASRPPLLPRLIDDVLLAILDELGQPDYTADGYKLRQKTLRSVCLVSRRLYTLARPVLWRQVVVNEDEQVKQLRQSGAVLGAHTKVYQVGRRYSVCDREAGVSVGAARLPNVEDLTVAGEHEQDLPLWWLRGYDNLRRLELVDLDAISISGGMPTLPRLEELIISRCAVSPDYAYQWLTSAWLPRLKILAVRAPRFELASALSPSLTEQLEVVLVDSVFLDDRWRFSRRFSSKPAVIVSNPSPLKALPRVGMCGSEPFFGSTDATVHQRVLDTIKAGVVEEPHADPDAATVLLLPLQVIDAAVEASVRPLGLVKNVEAWQELEELCRQRGRRVLWYDEQEFERSHEIVPREFKRYLRELKATSTVEASPSSSSR</sequence>
<name>A0A0P9GXH9_RHOGW</name>
<accession>A0A0P9GXH9</accession>
<dbReference type="SUPFAM" id="SSF52047">
    <property type="entry name" value="RNI-like"/>
    <property type="match status" value="1"/>
</dbReference>
<dbReference type="GeneID" id="28978559"/>
<feature type="region of interest" description="Disordered" evidence="1">
    <location>
        <begin position="1"/>
        <end position="22"/>
    </location>
</feature>
<dbReference type="AlphaFoldDB" id="A0A0P9GXH9"/>
<gene>
    <name evidence="2" type="ORF">RHOBADRAFT_55975</name>
</gene>
<evidence type="ECO:0000256" key="1">
    <source>
        <dbReference type="SAM" id="MobiDB-lite"/>
    </source>
</evidence>
<evidence type="ECO:0000313" key="3">
    <source>
        <dbReference type="Proteomes" id="UP000053890"/>
    </source>
</evidence>
<proteinExistence type="predicted"/>
<reference evidence="2 3" key="1">
    <citation type="journal article" date="2015" name="Front. Microbiol.">
        <title>Genome sequence of the plant growth promoting endophytic yeast Rhodotorula graminis WP1.</title>
        <authorList>
            <person name="Firrincieli A."/>
            <person name="Otillar R."/>
            <person name="Salamov A."/>
            <person name="Schmutz J."/>
            <person name="Khan Z."/>
            <person name="Redman R.S."/>
            <person name="Fleck N.D."/>
            <person name="Lindquist E."/>
            <person name="Grigoriev I.V."/>
            <person name="Doty S.L."/>
        </authorList>
    </citation>
    <scope>NUCLEOTIDE SEQUENCE [LARGE SCALE GENOMIC DNA]</scope>
    <source>
        <strain evidence="2 3">WP1</strain>
    </source>
</reference>
<organism evidence="2 3">
    <name type="scientific">Rhodotorula graminis (strain WP1)</name>
    <dbReference type="NCBI Taxonomy" id="578459"/>
    <lineage>
        <taxon>Eukaryota</taxon>
        <taxon>Fungi</taxon>
        <taxon>Dikarya</taxon>
        <taxon>Basidiomycota</taxon>
        <taxon>Pucciniomycotina</taxon>
        <taxon>Microbotryomycetes</taxon>
        <taxon>Sporidiobolales</taxon>
        <taxon>Sporidiobolaceae</taxon>
        <taxon>Rhodotorula</taxon>
    </lineage>
</organism>